<dbReference type="EMBL" id="JBHLTC010000049">
    <property type="protein sequence ID" value="MFC0629266.1"/>
    <property type="molecule type" value="Genomic_DNA"/>
</dbReference>
<proteinExistence type="predicted"/>
<keyword evidence="1" id="KW-0732">Signal</keyword>
<name>A0ABV6QX99_9ACTN</name>
<organism evidence="2 3">
    <name type="scientific">Kribbella deserti</name>
    <dbReference type="NCBI Taxonomy" id="1926257"/>
    <lineage>
        <taxon>Bacteria</taxon>
        <taxon>Bacillati</taxon>
        <taxon>Actinomycetota</taxon>
        <taxon>Actinomycetes</taxon>
        <taxon>Propionibacteriales</taxon>
        <taxon>Kribbellaceae</taxon>
        <taxon>Kribbella</taxon>
    </lineage>
</organism>
<gene>
    <name evidence="2" type="ORF">ACFFGN_34695</name>
</gene>
<evidence type="ECO:0000313" key="3">
    <source>
        <dbReference type="Proteomes" id="UP001589890"/>
    </source>
</evidence>
<feature type="chain" id="PRO_5045965944" evidence="1">
    <location>
        <begin position="27"/>
        <end position="229"/>
    </location>
</feature>
<keyword evidence="3" id="KW-1185">Reference proteome</keyword>
<comment type="caution">
    <text evidence="2">The sequence shown here is derived from an EMBL/GenBank/DDBJ whole genome shotgun (WGS) entry which is preliminary data.</text>
</comment>
<reference evidence="2 3" key="1">
    <citation type="submission" date="2024-09" db="EMBL/GenBank/DDBJ databases">
        <authorList>
            <person name="Sun Q."/>
            <person name="Mori K."/>
        </authorList>
    </citation>
    <scope>NUCLEOTIDE SEQUENCE [LARGE SCALE GENOMIC DNA]</scope>
    <source>
        <strain evidence="2 3">CGMCC 1.15906</strain>
    </source>
</reference>
<accession>A0ABV6QX99</accession>
<feature type="signal peptide" evidence="1">
    <location>
        <begin position="1"/>
        <end position="26"/>
    </location>
</feature>
<evidence type="ECO:0000256" key="1">
    <source>
        <dbReference type="SAM" id="SignalP"/>
    </source>
</evidence>
<protein>
    <submittedName>
        <fullName evidence="2">Uncharacterized protein</fullName>
    </submittedName>
</protein>
<dbReference type="Proteomes" id="UP001589890">
    <property type="component" value="Unassembled WGS sequence"/>
</dbReference>
<dbReference type="RefSeq" id="WP_380057049.1">
    <property type="nucleotide sequence ID" value="NZ_JBHLTC010000049.1"/>
</dbReference>
<evidence type="ECO:0000313" key="2">
    <source>
        <dbReference type="EMBL" id="MFC0629266.1"/>
    </source>
</evidence>
<sequence length="229" mass="25068">MRFGSALALAGLAAAPMLAVPATAQADVQALPPCTLLVPAKIRVVTPNTAVTFREGADCKRAGVVSSSWRAYNPDNVKPFPPTARFEYGSTSMVHQWPDHYWGLWRFKPQWAWDDDVNQVATQNTPATWVKMGSWAQVTATRVGSKVTLRTSSARYAHTSNKFVAWAGSVGQLQYKAPGTTTWKPLKSVKSSSLGKYAYTYTSAAARDYRVYFVDATLIWGGPSATVRK</sequence>